<comment type="similarity">
    <text evidence="22">Belongs to the TRAFAC class myosin-kinesin ATPase superfamily. Myosin family.</text>
</comment>
<feature type="transmembrane region" description="Helical" evidence="23">
    <location>
        <begin position="2057"/>
        <end position="2078"/>
    </location>
</feature>
<name>V3ZT43_LOTGI</name>
<evidence type="ECO:0000256" key="16">
    <source>
        <dbReference type="ARBA" id="ARBA00023175"/>
    </source>
</evidence>
<evidence type="ECO:0000256" key="3">
    <source>
        <dbReference type="ARBA" id="ARBA00004651"/>
    </source>
</evidence>
<dbReference type="RefSeq" id="XP_009061724.1">
    <property type="nucleotide sequence ID" value="XM_009063476.1"/>
</dbReference>
<feature type="transmembrane region" description="Helical" evidence="23">
    <location>
        <begin position="1691"/>
        <end position="1715"/>
    </location>
</feature>
<feature type="domain" description="Myosin motor" evidence="24">
    <location>
        <begin position="11"/>
        <end position="733"/>
    </location>
</feature>
<dbReference type="PANTHER" id="PTHR46256">
    <property type="entry name" value="AGAP011099-PA"/>
    <property type="match status" value="1"/>
</dbReference>
<evidence type="ECO:0000256" key="19">
    <source>
        <dbReference type="ARBA" id="ARBA00023273"/>
    </source>
</evidence>
<feature type="transmembrane region" description="Helical" evidence="23">
    <location>
        <begin position="1727"/>
        <end position="1746"/>
    </location>
</feature>
<protein>
    <recommendedName>
        <fullName evidence="4">chitin synthase</fullName>
        <ecNumber evidence="4">2.4.1.16</ecNumber>
    </recommendedName>
</protein>
<dbReference type="InterPro" id="IPR036961">
    <property type="entry name" value="Kinesin_motor_dom_sf"/>
</dbReference>
<feature type="binding site" evidence="22">
    <location>
        <begin position="108"/>
        <end position="115"/>
    </location>
    <ligand>
        <name>ATP</name>
        <dbReference type="ChEBI" id="CHEBI:30616"/>
    </ligand>
</feature>
<dbReference type="PROSITE" id="PS51456">
    <property type="entry name" value="MYOSIN_MOTOR"/>
    <property type="match status" value="1"/>
</dbReference>
<dbReference type="CDD" id="cd04190">
    <property type="entry name" value="Chitin_synth_C"/>
    <property type="match status" value="1"/>
</dbReference>
<feature type="transmembrane region" description="Helical" evidence="23">
    <location>
        <begin position="924"/>
        <end position="946"/>
    </location>
</feature>
<dbReference type="GO" id="GO:0000146">
    <property type="term" value="F:microfilament motor activity"/>
    <property type="evidence" value="ECO:0007669"/>
    <property type="project" value="TreeGrafter"/>
</dbReference>
<evidence type="ECO:0000256" key="10">
    <source>
        <dbReference type="ARBA" id="ARBA00022741"/>
    </source>
</evidence>
<comment type="similarity">
    <text evidence="20">Belongs to the chitin synthase family. Class IV subfamily.</text>
</comment>
<keyword evidence="5" id="KW-1003">Cell membrane</keyword>
<dbReference type="InterPro" id="IPR001609">
    <property type="entry name" value="Myosin_head_motor_dom-like"/>
</dbReference>
<dbReference type="EC" id="2.4.1.16" evidence="4"/>
<feature type="transmembrane region" description="Helical" evidence="23">
    <location>
        <begin position="1752"/>
        <end position="1772"/>
    </location>
</feature>
<keyword evidence="15 23" id="KW-0472">Membrane</keyword>
<comment type="catalytic activity">
    <reaction evidence="21">
        <text>[(1-&gt;4)-N-acetyl-beta-D-glucosaminyl](n) + UDP-N-acetyl-alpha-D-glucosamine = [(1-&gt;4)-N-acetyl-beta-D-glucosaminyl](n+1) + UDP + H(+)</text>
        <dbReference type="Rhea" id="RHEA:16637"/>
        <dbReference type="Rhea" id="RHEA-COMP:9593"/>
        <dbReference type="Rhea" id="RHEA-COMP:9595"/>
        <dbReference type="ChEBI" id="CHEBI:15378"/>
        <dbReference type="ChEBI" id="CHEBI:17029"/>
        <dbReference type="ChEBI" id="CHEBI:57705"/>
        <dbReference type="ChEBI" id="CHEBI:58223"/>
        <dbReference type="EC" id="2.4.1.16"/>
    </reaction>
</comment>
<evidence type="ECO:0000313" key="25">
    <source>
        <dbReference type="EMBL" id="ESO87527.1"/>
    </source>
</evidence>
<keyword evidence="6" id="KW-0963">Cytoplasm</keyword>
<feature type="transmembrane region" description="Helical" evidence="23">
    <location>
        <begin position="1181"/>
        <end position="1203"/>
    </location>
</feature>
<dbReference type="CTD" id="20232715"/>
<dbReference type="Gene3D" id="1.20.5.4820">
    <property type="match status" value="1"/>
</dbReference>
<keyword evidence="9" id="KW-0677">Repeat</keyword>
<dbReference type="PANTHER" id="PTHR46256:SF3">
    <property type="entry name" value="MYOSIN MOTOR DOMAIN-CONTAINING PROTEIN"/>
    <property type="match status" value="1"/>
</dbReference>
<keyword evidence="13" id="KW-0175">Coiled coil</keyword>
<keyword evidence="22" id="KW-0009">Actin-binding</keyword>
<accession>V3ZT43</accession>
<dbReference type="GO" id="GO:0005524">
    <property type="term" value="F:ATP binding"/>
    <property type="evidence" value="ECO:0007669"/>
    <property type="project" value="UniProtKB-UniRule"/>
</dbReference>
<evidence type="ECO:0000256" key="18">
    <source>
        <dbReference type="ARBA" id="ARBA00023212"/>
    </source>
</evidence>
<evidence type="ECO:0000256" key="1">
    <source>
        <dbReference type="ARBA" id="ARBA00004245"/>
    </source>
</evidence>
<feature type="transmembrane region" description="Helical" evidence="23">
    <location>
        <begin position="995"/>
        <end position="1015"/>
    </location>
</feature>
<dbReference type="SUPFAM" id="SSF53448">
    <property type="entry name" value="Nucleotide-diphospho-sugar transferases"/>
    <property type="match status" value="1"/>
</dbReference>
<gene>
    <name evidence="25" type="ORF">LOTGIDRAFT_127517</name>
</gene>
<dbReference type="EMBL" id="KB202883">
    <property type="protein sequence ID" value="ESO87527.1"/>
    <property type="molecule type" value="Genomic_DNA"/>
</dbReference>
<feature type="transmembrane region" description="Helical" evidence="23">
    <location>
        <begin position="858"/>
        <end position="881"/>
    </location>
</feature>
<dbReference type="PRINTS" id="PR00193">
    <property type="entry name" value="MYOSINHEAVY"/>
</dbReference>
<feature type="transmembrane region" description="Helical" evidence="23">
    <location>
        <begin position="953"/>
        <end position="975"/>
    </location>
</feature>
<evidence type="ECO:0000256" key="17">
    <source>
        <dbReference type="ARBA" id="ARBA00023180"/>
    </source>
</evidence>
<dbReference type="GO" id="GO:0005886">
    <property type="term" value="C:plasma membrane"/>
    <property type="evidence" value="ECO:0007669"/>
    <property type="project" value="UniProtKB-SubCell"/>
</dbReference>
<feature type="region of interest" description="Actin-binding" evidence="22">
    <location>
        <begin position="614"/>
        <end position="636"/>
    </location>
</feature>
<keyword evidence="7" id="KW-0808">Transferase</keyword>
<evidence type="ECO:0000256" key="4">
    <source>
        <dbReference type="ARBA" id="ARBA00012543"/>
    </source>
</evidence>
<evidence type="ECO:0000256" key="14">
    <source>
        <dbReference type="ARBA" id="ARBA00023123"/>
    </source>
</evidence>
<dbReference type="KEGG" id="lgi:LOTGIDRAFT_127517"/>
<keyword evidence="8 23" id="KW-0812">Transmembrane</keyword>
<evidence type="ECO:0000256" key="12">
    <source>
        <dbReference type="ARBA" id="ARBA00022989"/>
    </source>
</evidence>
<feature type="transmembrane region" description="Helical" evidence="23">
    <location>
        <begin position="1784"/>
        <end position="1801"/>
    </location>
</feature>
<evidence type="ECO:0000256" key="15">
    <source>
        <dbReference type="ARBA" id="ARBA00023136"/>
    </source>
</evidence>
<evidence type="ECO:0000313" key="26">
    <source>
        <dbReference type="Proteomes" id="UP000030746"/>
    </source>
</evidence>
<dbReference type="InterPro" id="IPR027417">
    <property type="entry name" value="P-loop_NTPase"/>
</dbReference>
<keyword evidence="14 22" id="KW-0518">Myosin</keyword>
<dbReference type="GO" id="GO:0003779">
    <property type="term" value="F:actin binding"/>
    <property type="evidence" value="ECO:0007669"/>
    <property type="project" value="UniProtKB-KW"/>
</dbReference>
<dbReference type="InterPro" id="IPR029044">
    <property type="entry name" value="Nucleotide-diphossugar_trans"/>
</dbReference>
<dbReference type="Gene3D" id="1.20.120.720">
    <property type="entry name" value="Myosin VI head, motor domain, U50 subdomain"/>
    <property type="match status" value="1"/>
</dbReference>
<feature type="transmembrane region" description="Helical" evidence="23">
    <location>
        <begin position="1223"/>
        <end position="1245"/>
    </location>
</feature>
<evidence type="ECO:0000256" key="8">
    <source>
        <dbReference type="ARBA" id="ARBA00022692"/>
    </source>
</evidence>
<dbReference type="Gene3D" id="1.10.10.820">
    <property type="match status" value="1"/>
</dbReference>
<dbReference type="Gene3D" id="1.20.58.530">
    <property type="match status" value="1"/>
</dbReference>
<dbReference type="Pfam" id="PF00063">
    <property type="entry name" value="Myosin_head"/>
    <property type="match status" value="1"/>
</dbReference>
<dbReference type="GO" id="GO:0004674">
    <property type="term" value="F:protein serine/threonine kinase activity"/>
    <property type="evidence" value="ECO:0007669"/>
    <property type="project" value="TreeGrafter"/>
</dbReference>
<dbReference type="Proteomes" id="UP000030746">
    <property type="component" value="Unassembled WGS sequence"/>
</dbReference>
<organism evidence="25 26">
    <name type="scientific">Lottia gigantea</name>
    <name type="common">Giant owl limpet</name>
    <dbReference type="NCBI Taxonomy" id="225164"/>
    <lineage>
        <taxon>Eukaryota</taxon>
        <taxon>Metazoa</taxon>
        <taxon>Spiralia</taxon>
        <taxon>Lophotrochozoa</taxon>
        <taxon>Mollusca</taxon>
        <taxon>Gastropoda</taxon>
        <taxon>Patellogastropoda</taxon>
        <taxon>Lottioidea</taxon>
        <taxon>Lottiidae</taxon>
        <taxon>Lottia</taxon>
    </lineage>
</organism>
<dbReference type="InterPro" id="IPR052409">
    <property type="entry name" value="Myosin-III_kinase_activity"/>
</dbReference>
<evidence type="ECO:0000256" key="6">
    <source>
        <dbReference type="ARBA" id="ARBA00022490"/>
    </source>
</evidence>
<dbReference type="OrthoDB" id="370884at2759"/>
<keyword evidence="12 23" id="KW-1133">Transmembrane helix</keyword>
<proteinExistence type="inferred from homology"/>
<dbReference type="FunFam" id="3.90.550.10:FF:000139">
    <property type="entry name" value="Chitin synthase 8"/>
    <property type="match status" value="1"/>
</dbReference>
<evidence type="ECO:0000256" key="7">
    <source>
        <dbReference type="ARBA" id="ARBA00022679"/>
    </source>
</evidence>
<sequence>MEKRSKRRETTLVSDLSQLSFLDENVILNELKKRYKEEQYYTYLGDVLVALNPNKSIPIFDDKHHEEYSNSSLDQTDSNRTPHIFWIAQQAYNRLLATCQNQCILVSGESGAGKTESTKLAISHLSYMCSTDSNENLQEKIIQINPLLESFGNAVTPMNDNSSRFGKLIELHFTEDGHLSGAKIFDYLLEKSRVVHHGSGEQNFHFLYYLFDGLTEDKKKYYYLEDIEQFRVLQNGRRNKSEQVERNKQKFHQQIDIMKMIGFSEEDISSILTLLSAILNVTNLVFVDDTEVDGVNIENEFHLRVATSFLGIEIEELTTALISSTIFVRGERVETLKKKHQAEDCRDTIAKILYSRLFGWIVGQINVHLKPKTDNGRNSTVSILDLAGFECLPMNTFDQLCINAANERLQQYFYDKIFKYERSDYEKEGVDVSLVEFQDNQDLIDLFFKKPLGLFYLIDEESSLPRANDKSLVQKLENICGSSPHYKTVPGDQAAFTISHYAGKVSYCAKGMVEKNRDSISQNVLDCLLKSSNDMVQMLFSPSQQEMGSCSRAFGATLLKPQAPSRPVIEITDGDKSISKATAEKLKRKSLNKSNNGSEIQTKSFVSRYFRKSLDDLMTKISSVNPWFVRCVRPNSKNRANSFDAELVMNQLRCNGLLEITKIRRDGFAIRIPVQDFVKSYREICYKAKEVLPDPWQAAQKIMQVAKAKDYVFGHTKVFLRHWHGPLLNNTLERIKREEREAEQRKRAALEKKLTVIKSPEPSAIVASTTESKSVVKVKDWIQLNEKEFTEKEDLNRSSSYIKSIVADEMNISFSSCSITVSSFRSWDRFQKIPRDRIDQRDTFRTFLKCCKIICYQALFITVLGSAVVSKLSLLTMTSGIELGNNDANPTHTMLLISVCFPYFCWIFAYTFKSLFGSTGWPSITMTIITLILELLHSFGLCLLLFRILPKVDIFGALIILSSVSAIPSILQMFWSFKVKTMPYKKKVLGSILHSVAAFFQVGCIVMTIFLGVLFKQTDKDAMKEYVVGDLKANTVVNNAVVFFRGSVSWELPVSLFLISLGYWENFMDGDIAIGRVKLPFISWIKTLHVVRQRLYTFVGVWKIGCSFLFAMLLVDDFRFSLSFDSAHTSQSKANMTEIETFFDHAEQFGPLYLHLVSAWICSYVSGLACKLCMQLFGFSLPLSLVTPVSATVIILQCRYNFIPESANFYFWICPTTDDELVIYHYILLGISWLSQIIINAHIWFPQSDRMSKVERLFVSPTRCVLTDQSLLMRRRRWEKGTFLYQYGDDESEFYEMSQRNESVPKIYACATMWHETRNEMTQLLKSIFRMDIDHSARFLAQKYYQIHDPDYYEFEAHIFFDDAMALDANNTLLPNTFVRDLVDCLDEALSSVHERQISLGPPKRTPTPYGGRFTWDLPGATSLVVHLKDKHKIRHKKRWSQVMYMYYLLGFKLLAESETGHEKASDITDDQVRLTDSQLRRRRRSAHFTRSVLFNYVPEEVQTEAENTFILTLDGDVDFKPDAVRLLVDRMKKNKKVGAACGRIHPIGSGPMVWYQQFEYAIGHWLQKATEHVFGCVLCAPGCFSLFRGSALMDDNVARLYTTRATEAGEYVQYDQGEDRWLSTLLLQQGHRIDYCAAADALTHAPETFSEFFNQRRRWGPSTLANIIDLLGEWKNTVRINDNISTLYTIYQITLLASTVLGPATVLLMMAGAYTVVFKTTILQSYTLAIVPVIFYIVLCMYSKAETQLTVGAIMSAIYAVTMTVVLVGTVGTAVEGSITSPNVIFMIMLAAVFFIAALMHPEEFTCVIPGVLYFICIPAGYLVLTTYFLCNLNIVSWGTREVPVRKTKEDIEREWKDQAAKAASRRKKNFLGWLGFESILKEIAEIFKQIKGITLDKVNDKPNKSSTDILLEELIKEIKIDRKSRTPAKTVKPEVKKTSTSTIAEESVKDESWISGETFGDGPMIFLDARENRFWEQLIKKYLYPINEDKEHQEKIASDLKSLRNNVVFGFFMVSSLWVALSMQLEVLQGELQHYLFFQIPRLTPDDKPLTFQPLGMMFLVFFACILFIQFVGMFVHRWGTMLHVLSITDVGFGQKFNEKDKIRETIMRVIELQKVRNIEHEPEPDYDEPLPDYETGEGDGMAEEISIHSGEDSVTVPPSYHTDDNFIFDFPRRTMRNARKRQRIFNSHGNPTGRITSVK</sequence>
<dbReference type="GO" id="GO:0042995">
    <property type="term" value="C:cell projection"/>
    <property type="evidence" value="ECO:0007669"/>
    <property type="project" value="UniProtKB-SubCell"/>
</dbReference>
<dbReference type="SMART" id="SM00242">
    <property type="entry name" value="MYSc"/>
    <property type="match status" value="1"/>
</dbReference>
<keyword evidence="18" id="KW-0206">Cytoskeleton</keyword>
<evidence type="ECO:0000259" key="24">
    <source>
        <dbReference type="PROSITE" id="PS51456"/>
    </source>
</evidence>
<dbReference type="HOGENOM" id="CLU_233956_0_0_1"/>
<evidence type="ECO:0000256" key="13">
    <source>
        <dbReference type="ARBA" id="ARBA00023054"/>
    </source>
</evidence>
<reference evidence="25 26" key="1">
    <citation type="journal article" date="2013" name="Nature">
        <title>Insights into bilaterian evolution from three spiralian genomes.</title>
        <authorList>
            <person name="Simakov O."/>
            <person name="Marletaz F."/>
            <person name="Cho S.J."/>
            <person name="Edsinger-Gonzales E."/>
            <person name="Havlak P."/>
            <person name="Hellsten U."/>
            <person name="Kuo D.H."/>
            <person name="Larsson T."/>
            <person name="Lv J."/>
            <person name="Arendt D."/>
            <person name="Savage R."/>
            <person name="Osoegawa K."/>
            <person name="de Jong P."/>
            <person name="Grimwood J."/>
            <person name="Chapman J.A."/>
            <person name="Shapiro H."/>
            <person name="Aerts A."/>
            <person name="Otillar R.P."/>
            <person name="Terry A.Y."/>
            <person name="Boore J.L."/>
            <person name="Grigoriev I.V."/>
            <person name="Lindberg D.R."/>
            <person name="Seaver E.C."/>
            <person name="Weisblat D.A."/>
            <person name="Putnam N.H."/>
            <person name="Rokhsar D.S."/>
        </authorList>
    </citation>
    <scope>NUCLEOTIDE SEQUENCE [LARGE SCALE GENOMIC DNA]</scope>
</reference>
<dbReference type="Gene3D" id="3.40.850.10">
    <property type="entry name" value="Kinesin motor domain"/>
    <property type="match status" value="1"/>
</dbReference>
<evidence type="ECO:0000256" key="22">
    <source>
        <dbReference type="PROSITE-ProRule" id="PRU00782"/>
    </source>
</evidence>
<evidence type="ECO:0000256" key="5">
    <source>
        <dbReference type="ARBA" id="ARBA00022475"/>
    </source>
</evidence>
<keyword evidence="17" id="KW-0325">Glycoprotein</keyword>
<dbReference type="CDD" id="cd14897">
    <property type="entry name" value="MYSc_Myo36"/>
    <property type="match status" value="1"/>
</dbReference>
<feature type="transmembrane region" description="Helical" evidence="23">
    <location>
        <begin position="1095"/>
        <end position="1115"/>
    </location>
</feature>
<evidence type="ECO:0000256" key="11">
    <source>
        <dbReference type="ARBA" id="ARBA00022840"/>
    </source>
</evidence>
<evidence type="ECO:0000256" key="23">
    <source>
        <dbReference type="SAM" id="Phobius"/>
    </source>
</evidence>
<keyword evidence="19" id="KW-0966">Cell projection</keyword>
<dbReference type="GO" id="GO:0016459">
    <property type="term" value="C:myosin complex"/>
    <property type="evidence" value="ECO:0007669"/>
    <property type="project" value="UniProtKB-KW"/>
</dbReference>
<keyword evidence="26" id="KW-1185">Reference proteome</keyword>
<keyword evidence="10 22" id="KW-0547">Nucleotide-binding</keyword>
<feature type="transmembrane region" description="Helical" evidence="23">
    <location>
        <begin position="1813"/>
        <end position="1832"/>
    </location>
</feature>
<keyword evidence="11 22" id="KW-0067">ATP-binding</keyword>
<dbReference type="GO" id="GO:0004100">
    <property type="term" value="F:chitin synthase activity"/>
    <property type="evidence" value="ECO:0007669"/>
    <property type="project" value="UniProtKB-EC"/>
</dbReference>
<evidence type="ECO:0000256" key="20">
    <source>
        <dbReference type="ARBA" id="ARBA00046329"/>
    </source>
</evidence>
<evidence type="ECO:0000256" key="2">
    <source>
        <dbReference type="ARBA" id="ARBA00004316"/>
    </source>
</evidence>
<dbReference type="SUPFAM" id="SSF52540">
    <property type="entry name" value="P-loop containing nucleoside triphosphate hydrolases"/>
    <property type="match status" value="1"/>
</dbReference>
<evidence type="ECO:0000256" key="21">
    <source>
        <dbReference type="ARBA" id="ARBA00048014"/>
    </source>
</evidence>
<feature type="transmembrane region" description="Helical" evidence="23">
    <location>
        <begin position="2009"/>
        <end position="2027"/>
    </location>
</feature>
<dbReference type="GO" id="GO:0030832">
    <property type="term" value="P:regulation of actin filament length"/>
    <property type="evidence" value="ECO:0007669"/>
    <property type="project" value="TreeGrafter"/>
</dbReference>
<dbReference type="Gene3D" id="3.90.550.10">
    <property type="entry name" value="Spore Coat Polysaccharide Biosynthesis Protein SpsA, Chain A"/>
    <property type="match status" value="1"/>
</dbReference>
<comment type="subcellular location">
    <subcellularLocation>
        <location evidence="3">Cell membrane</location>
        <topology evidence="3">Multi-pass membrane protein</topology>
    </subcellularLocation>
    <subcellularLocation>
        <location evidence="2">Cell projection</location>
    </subcellularLocation>
    <subcellularLocation>
        <location evidence="1">Cytoplasm</location>
        <location evidence="1">Cytoskeleton</location>
    </subcellularLocation>
</comment>
<keyword evidence="16 22" id="KW-0505">Motor protein</keyword>
<dbReference type="GeneID" id="20232715"/>
<dbReference type="OMA" id="LHMLSIT"/>
<feature type="transmembrane region" description="Helical" evidence="23">
    <location>
        <begin position="893"/>
        <end position="912"/>
    </location>
</feature>
<evidence type="ECO:0000256" key="9">
    <source>
        <dbReference type="ARBA" id="ARBA00022737"/>
    </source>
</evidence>
<dbReference type="Pfam" id="PF03142">
    <property type="entry name" value="Chitin_synth_2"/>
    <property type="match status" value="1"/>
</dbReference>